<protein>
    <submittedName>
        <fullName evidence="14">Alpha-sarcoglycan</fullName>
    </submittedName>
</protein>
<dbReference type="InterPro" id="IPR048347">
    <property type="entry name" value="Sarcoglycan_C"/>
</dbReference>
<dbReference type="Pfam" id="PF05510">
    <property type="entry name" value="Sarcoglycan_2"/>
    <property type="match status" value="1"/>
</dbReference>
<keyword evidence="8 12" id="KW-1133">Transmembrane helix</keyword>
<accession>A0ABR0YC91</accession>
<dbReference type="SUPFAM" id="SSF49313">
    <property type="entry name" value="Cadherin-like"/>
    <property type="match status" value="1"/>
</dbReference>
<organism evidence="14 15">
    <name type="scientific">Huso huso</name>
    <name type="common">Beluga</name>
    <name type="synonym">Acipenser huso</name>
    <dbReference type="NCBI Taxonomy" id="61971"/>
    <lineage>
        <taxon>Eukaryota</taxon>
        <taxon>Metazoa</taxon>
        <taxon>Chordata</taxon>
        <taxon>Craniata</taxon>
        <taxon>Vertebrata</taxon>
        <taxon>Euteleostomi</taxon>
        <taxon>Actinopterygii</taxon>
        <taxon>Chondrostei</taxon>
        <taxon>Acipenseriformes</taxon>
        <taxon>Acipenseridae</taxon>
        <taxon>Huso</taxon>
    </lineage>
</organism>
<sequence length="418" mass="47237">MAFSPFAPVNQNLPTTMAGDRSWVLFVTAVCLVSISSVHAGTSPRVGLLFVYELSKEHFQNEFPPFLSHYGITYNDPIVFKCNLQNYPDLPRWLRYSQRSPGHDGYLYGTPASADQGRTVIEVTAINRRTYDTVRQRIPFTVGTHGLWIPYQVEFFVPKRDVEEVLPSQIQKNFLNDLEAVWATDHLHVVNITSALDRGGRVPLPLPGLKEGVYIKVGSEVPFSQCLLQALEPMNQQRCSQHLRPILSCNEWFSPHIHIDWCNITLIDLTQATPPAPGPTLGSGILPSEGVYDPPDSPEDREFYLDYMCSIMIPLVLALILFLLLAYIMCCRREGVEKRDAKTPDIQLYHHQTIHDNTDELRTMAGGRSAPRPLSTLPMFNTRTGERMSPLQRPFDPDSSHIPLILAQHDPNTDPLPR</sequence>
<keyword evidence="11" id="KW-0206">Cytoskeleton</keyword>
<comment type="similarity">
    <text evidence="4">Belongs to the sarcoglycan alpha/epsilon family.</text>
</comment>
<evidence type="ECO:0000256" key="3">
    <source>
        <dbReference type="ARBA" id="ARBA00004513"/>
    </source>
</evidence>
<evidence type="ECO:0000256" key="11">
    <source>
        <dbReference type="ARBA" id="ARBA00023212"/>
    </source>
</evidence>
<evidence type="ECO:0000256" key="10">
    <source>
        <dbReference type="ARBA" id="ARBA00023180"/>
    </source>
</evidence>
<feature type="domain" description="Dystroglycan-type cadherin-like" evidence="13">
    <location>
        <begin position="41"/>
        <end position="149"/>
    </location>
</feature>
<evidence type="ECO:0000256" key="2">
    <source>
        <dbReference type="ARBA" id="ARBA00004245"/>
    </source>
</evidence>
<evidence type="ECO:0000256" key="8">
    <source>
        <dbReference type="ARBA" id="ARBA00022989"/>
    </source>
</evidence>
<comment type="caution">
    <text evidence="14">The sequence shown here is derived from an EMBL/GenBank/DDBJ whole genome shotgun (WGS) entry which is preliminary data.</text>
</comment>
<dbReference type="Pfam" id="PF20989">
    <property type="entry name" value="Sarcoglycan_2_C"/>
    <property type="match status" value="1"/>
</dbReference>
<keyword evidence="10" id="KW-0325">Glycoprotein</keyword>
<comment type="subcellular location">
    <subcellularLocation>
        <location evidence="3">Cell membrane</location>
        <location evidence="3">Sarcolemma</location>
        <topology evidence="3">Single-pass membrane protein</topology>
    </subcellularLocation>
    <subcellularLocation>
        <location evidence="2">Cytoplasm</location>
        <location evidence="2">Cytoskeleton</location>
    </subcellularLocation>
</comment>
<keyword evidence="5" id="KW-1003">Cell membrane</keyword>
<dbReference type="InterPro" id="IPR008908">
    <property type="entry name" value="Sarcoglycan_alpha/epsilon"/>
</dbReference>
<evidence type="ECO:0000256" key="6">
    <source>
        <dbReference type="ARBA" id="ARBA00022490"/>
    </source>
</evidence>
<evidence type="ECO:0000259" key="13">
    <source>
        <dbReference type="SMART" id="SM00736"/>
    </source>
</evidence>
<dbReference type="SMART" id="SM00736">
    <property type="entry name" value="CADG"/>
    <property type="match status" value="1"/>
</dbReference>
<comment type="function">
    <text evidence="1">Component of the sarcoglycan complex, a subcomplex of the dystrophin-glycoprotein complex which forms a link between the F-actin cytoskeleton and the extracellular matrix.</text>
</comment>
<evidence type="ECO:0000313" key="15">
    <source>
        <dbReference type="Proteomes" id="UP001369086"/>
    </source>
</evidence>
<evidence type="ECO:0000256" key="5">
    <source>
        <dbReference type="ARBA" id="ARBA00022475"/>
    </source>
</evidence>
<evidence type="ECO:0000256" key="7">
    <source>
        <dbReference type="ARBA" id="ARBA00022692"/>
    </source>
</evidence>
<evidence type="ECO:0000256" key="1">
    <source>
        <dbReference type="ARBA" id="ARBA00002860"/>
    </source>
</evidence>
<reference evidence="14 15" key="1">
    <citation type="submission" date="2021-05" db="EMBL/GenBank/DDBJ databases">
        <authorList>
            <person name="Zahm M."/>
            <person name="Klopp C."/>
            <person name="Cabau C."/>
            <person name="Kuhl H."/>
            <person name="Suciu R."/>
            <person name="Ciorpac M."/>
            <person name="Holostenco D."/>
            <person name="Gessner J."/>
            <person name="Wuertz S."/>
            <person name="Hohne C."/>
            <person name="Stock M."/>
            <person name="Gislard M."/>
            <person name="Lluch J."/>
            <person name="Milhes M."/>
            <person name="Lampietro C."/>
            <person name="Lopez Roques C."/>
            <person name="Donnadieu C."/>
            <person name="Du K."/>
            <person name="Schartl M."/>
            <person name="Guiguen Y."/>
        </authorList>
    </citation>
    <scope>NUCLEOTIDE SEQUENCE [LARGE SCALE GENOMIC DNA]</scope>
    <source>
        <strain evidence="14">Hh-F2</strain>
        <tissue evidence="14">Blood</tissue>
    </source>
</reference>
<keyword evidence="7 12" id="KW-0812">Transmembrane</keyword>
<evidence type="ECO:0000256" key="9">
    <source>
        <dbReference type="ARBA" id="ARBA00023136"/>
    </source>
</evidence>
<dbReference type="EMBL" id="JAHFZB010000036">
    <property type="protein sequence ID" value="KAK6470250.1"/>
    <property type="molecule type" value="Genomic_DNA"/>
</dbReference>
<keyword evidence="9 12" id="KW-0472">Membrane</keyword>
<dbReference type="InterPro" id="IPR015919">
    <property type="entry name" value="Cadherin-like_sf"/>
</dbReference>
<dbReference type="Proteomes" id="UP001369086">
    <property type="component" value="Unassembled WGS sequence"/>
</dbReference>
<evidence type="ECO:0000256" key="4">
    <source>
        <dbReference type="ARBA" id="ARBA00007721"/>
    </source>
</evidence>
<evidence type="ECO:0000256" key="12">
    <source>
        <dbReference type="SAM" id="Phobius"/>
    </source>
</evidence>
<evidence type="ECO:0000313" key="14">
    <source>
        <dbReference type="EMBL" id="KAK6470250.1"/>
    </source>
</evidence>
<feature type="transmembrane region" description="Helical" evidence="12">
    <location>
        <begin position="311"/>
        <end position="330"/>
    </location>
</feature>
<dbReference type="InterPro" id="IPR048346">
    <property type="entry name" value="Sarcoglycan_N"/>
</dbReference>
<proteinExistence type="inferred from homology"/>
<gene>
    <name evidence="14" type="ORF">HHUSO_G31207</name>
</gene>
<dbReference type="PANTHER" id="PTHR10132:SF16">
    <property type="entry name" value="ALPHA-SARCOGLYCAN"/>
    <property type="match status" value="1"/>
</dbReference>
<keyword evidence="6" id="KW-0963">Cytoplasm</keyword>
<name>A0ABR0YC91_HUSHU</name>
<dbReference type="InterPro" id="IPR006644">
    <property type="entry name" value="Cadg"/>
</dbReference>
<dbReference type="PANTHER" id="PTHR10132">
    <property type="entry name" value="ALPHA-/EPSILON-SARCOGLYCAN FAMILY MEMBER"/>
    <property type="match status" value="1"/>
</dbReference>
<keyword evidence="15" id="KW-1185">Reference proteome</keyword>